<dbReference type="Pfam" id="PF00950">
    <property type="entry name" value="ABC-3"/>
    <property type="match status" value="1"/>
</dbReference>
<comment type="caution">
    <text evidence="8">The sequence shown here is derived from an EMBL/GenBank/DDBJ whole genome shotgun (WGS) entry which is preliminary data.</text>
</comment>
<evidence type="ECO:0000256" key="6">
    <source>
        <dbReference type="RuleBase" id="RU003943"/>
    </source>
</evidence>
<dbReference type="PATRIC" id="fig|1121439.3.peg.1430"/>
<dbReference type="AlphaFoldDB" id="S7UP27"/>
<evidence type="ECO:0000313" key="9">
    <source>
        <dbReference type="Proteomes" id="UP000014975"/>
    </source>
</evidence>
<comment type="similarity">
    <text evidence="2 6">Belongs to the ABC-3 integral membrane protein family.</text>
</comment>
<dbReference type="InterPro" id="IPR037294">
    <property type="entry name" value="ABC_BtuC-like"/>
</dbReference>
<feature type="transmembrane region" description="Helical" evidence="7">
    <location>
        <begin position="12"/>
        <end position="31"/>
    </location>
</feature>
<dbReference type="OrthoDB" id="9798540at2"/>
<evidence type="ECO:0000256" key="3">
    <source>
        <dbReference type="ARBA" id="ARBA00022692"/>
    </source>
</evidence>
<keyword evidence="6" id="KW-0813">Transport</keyword>
<evidence type="ECO:0000256" key="7">
    <source>
        <dbReference type="SAM" id="Phobius"/>
    </source>
</evidence>
<evidence type="ECO:0000256" key="2">
    <source>
        <dbReference type="ARBA" id="ARBA00008034"/>
    </source>
</evidence>
<dbReference type="CDD" id="cd06550">
    <property type="entry name" value="TM_ABC_iron-siderophores_like"/>
    <property type="match status" value="1"/>
</dbReference>
<dbReference type="PANTHER" id="PTHR30477">
    <property type="entry name" value="ABC-TRANSPORTER METAL-BINDING PROTEIN"/>
    <property type="match status" value="1"/>
</dbReference>
<dbReference type="EMBL" id="ATHI01000017">
    <property type="protein sequence ID" value="EPR34083.1"/>
    <property type="molecule type" value="Genomic_DNA"/>
</dbReference>
<feature type="transmembrane region" description="Helical" evidence="7">
    <location>
        <begin position="132"/>
        <end position="150"/>
    </location>
</feature>
<organism evidence="8 9">
    <name type="scientific">Alkalidesulfovibrio alkalitolerans DSM 16529</name>
    <dbReference type="NCBI Taxonomy" id="1121439"/>
    <lineage>
        <taxon>Bacteria</taxon>
        <taxon>Pseudomonadati</taxon>
        <taxon>Thermodesulfobacteriota</taxon>
        <taxon>Desulfovibrionia</taxon>
        <taxon>Desulfovibrionales</taxon>
        <taxon>Desulfovibrionaceae</taxon>
        <taxon>Alkalidesulfovibrio</taxon>
    </lineage>
</organism>
<evidence type="ECO:0000313" key="8">
    <source>
        <dbReference type="EMBL" id="EPR34083.1"/>
    </source>
</evidence>
<name>S7UP27_9BACT</name>
<protein>
    <submittedName>
        <fullName evidence="8">ABC-type transporter, integral membrane subunit</fullName>
    </submittedName>
</protein>
<accession>S7UP27</accession>
<feature type="transmembrane region" description="Helical" evidence="7">
    <location>
        <begin position="242"/>
        <end position="263"/>
    </location>
</feature>
<feature type="transmembrane region" description="Helical" evidence="7">
    <location>
        <begin position="37"/>
        <end position="56"/>
    </location>
</feature>
<proteinExistence type="inferred from homology"/>
<gene>
    <name evidence="8" type="ORF">dsat_2911</name>
</gene>
<keyword evidence="4 7" id="KW-1133">Transmembrane helix</keyword>
<keyword evidence="9" id="KW-1185">Reference proteome</keyword>
<dbReference type="RefSeq" id="WP_020886876.1">
    <property type="nucleotide sequence ID" value="NZ_ATHI01000017.1"/>
</dbReference>
<evidence type="ECO:0000256" key="5">
    <source>
        <dbReference type="ARBA" id="ARBA00023136"/>
    </source>
</evidence>
<dbReference type="SUPFAM" id="SSF81345">
    <property type="entry name" value="ABC transporter involved in vitamin B12 uptake, BtuC"/>
    <property type="match status" value="1"/>
</dbReference>
<keyword evidence="5 7" id="KW-0472">Membrane</keyword>
<feature type="transmembrane region" description="Helical" evidence="7">
    <location>
        <begin position="92"/>
        <end position="120"/>
    </location>
</feature>
<dbReference type="GO" id="GO:0043190">
    <property type="term" value="C:ATP-binding cassette (ABC) transporter complex"/>
    <property type="evidence" value="ECO:0007669"/>
    <property type="project" value="InterPro"/>
</dbReference>
<comment type="subcellular location">
    <subcellularLocation>
        <location evidence="6">Cell membrane</location>
        <topology evidence="6">Multi-pass membrane protein</topology>
    </subcellularLocation>
    <subcellularLocation>
        <location evidence="1">Membrane</location>
        <topology evidence="1">Multi-pass membrane protein</topology>
    </subcellularLocation>
</comment>
<sequence length="274" mass="28763">MIEALSFEFMQNALIAGLLSAVACGMVGALVVVGRMVFLAGGIAHAAYGGIGLAFFMRWPVMPTALAFSLAASAAMAAVTKGGQARADTVIGAIWAVGMAVGIILVDLSPGFAADLMSYLFGSILAVSRQDILFMAALDAVLLVLTVIFYRDLLAMSFDAEYARTRGVPVTFLHFLLPAMTAVTVVMLIRVVGLILVIALITIPPYLAERHSRSLAAMMAWAALYGALFCTVGLFASYHFNLTSGATIISVAAATFLLAAAFGRARAALRARRS</sequence>
<feature type="transmembrane region" description="Helical" evidence="7">
    <location>
        <begin position="170"/>
        <end position="203"/>
    </location>
</feature>
<dbReference type="GO" id="GO:0055085">
    <property type="term" value="P:transmembrane transport"/>
    <property type="evidence" value="ECO:0007669"/>
    <property type="project" value="InterPro"/>
</dbReference>
<reference evidence="8 9" key="1">
    <citation type="journal article" date="2013" name="Genome Announc.">
        <title>Draft genome sequences for three mercury-methylating, sulfate-reducing bacteria.</title>
        <authorList>
            <person name="Brown S.D."/>
            <person name="Hurt R.A.Jr."/>
            <person name="Gilmour C.C."/>
            <person name="Elias D.A."/>
        </authorList>
    </citation>
    <scope>NUCLEOTIDE SEQUENCE [LARGE SCALE GENOMIC DNA]</scope>
    <source>
        <strain evidence="8 9">DSM 16529</strain>
    </source>
</reference>
<dbReference type="PANTHER" id="PTHR30477:SF18">
    <property type="entry name" value="METAL TRANSPORT SYSTEM MEMBRANE PROTEIN CT_417-RELATED"/>
    <property type="match status" value="1"/>
</dbReference>
<dbReference type="InterPro" id="IPR001626">
    <property type="entry name" value="ABC_TroCD"/>
</dbReference>
<dbReference type="GO" id="GO:0010043">
    <property type="term" value="P:response to zinc ion"/>
    <property type="evidence" value="ECO:0007669"/>
    <property type="project" value="TreeGrafter"/>
</dbReference>
<feature type="transmembrane region" description="Helical" evidence="7">
    <location>
        <begin position="215"/>
        <end position="236"/>
    </location>
</feature>
<dbReference type="STRING" id="1121439.dsat_2911"/>
<dbReference type="Proteomes" id="UP000014975">
    <property type="component" value="Unassembled WGS sequence"/>
</dbReference>
<evidence type="ECO:0000256" key="4">
    <source>
        <dbReference type="ARBA" id="ARBA00022989"/>
    </source>
</evidence>
<keyword evidence="3 6" id="KW-0812">Transmembrane</keyword>
<dbReference type="eggNOG" id="COG1108">
    <property type="taxonomic scope" value="Bacteria"/>
</dbReference>
<dbReference type="Gene3D" id="1.10.3470.10">
    <property type="entry name" value="ABC transporter involved in vitamin B12 uptake, BtuC"/>
    <property type="match status" value="1"/>
</dbReference>
<evidence type="ECO:0000256" key="1">
    <source>
        <dbReference type="ARBA" id="ARBA00004141"/>
    </source>
</evidence>